<accession>A0A163YDR8</accession>
<dbReference type="CDD" id="cd07821">
    <property type="entry name" value="PYR_PYL_RCAR_like"/>
    <property type="match status" value="1"/>
</dbReference>
<dbReference type="RefSeq" id="WP_075511891.1">
    <property type="nucleotide sequence ID" value="NZ_CP089224.1"/>
</dbReference>
<dbReference type="Pfam" id="PF10604">
    <property type="entry name" value="Polyketide_cyc2"/>
    <property type="match status" value="1"/>
</dbReference>
<sequence length="155" mass="16732">MPGRKFSFEVTKSSSAPAATLFRLVTDGGRWSEWAKPIVLQSSWARQGDPAPGGIGAVRKVGMWPMLVQEETVEYEQDRRHAYRLIAPRTPAEDYHAEVVLTPNASGGTDIRWSGSFTEGVRGTGPAMRAALGGAVKFFAGRLVKAAERESGTAP</sequence>
<evidence type="ECO:0000313" key="2">
    <source>
        <dbReference type="Proteomes" id="UP000077342"/>
    </source>
</evidence>
<gene>
    <name evidence="1" type="ORF">A4G28_01025</name>
</gene>
<comment type="caution">
    <text evidence="1">The sequence shown here is derived from an EMBL/GenBank/DDBJ whole genome shotgun (WGS) entry which is preliminary data.</text>
</comment>
<name>A0A163YDR8_9MYCO</name>
<organism evidence="1 2">
    <name type="scientific">Mycobacterium ostraviense</name>
    <dbReference type="NCBI Taxonomy" id="2738409"/>
    <lineage>
        <taxon>Bacteria</taxon>
        <taxon>Bacillati</taxon>
        <taxon>Actinomycetota</taxon>
        <taxon>Actinomycetes</taxon>
        <taxon>Mycobacteriales</taxon>
        <taxon>Mycobacteriaceae</taxon>
        <taxon>Mycobacterium</taxon>
    </lineage>
</organism>
<reference evidence="2" key="1">
    <citation type="submission" date="2016-04" db="EMBL/GenBank/DDBJ databases">
        <authorList>
            <person name="Strapagiel D."/>
            <person name="Borowka P."/>
            <person name="Marciniak B."/>
            <person name="Bakula Z."/>
            <person name="Van Ingen J."/>
            <person name="Safianowska A."/>
            <person name="Dziadek J."/>
            <person name="Jagielski T."/>
        </authorList>
    </citation>
    <scope>NUCLEOTIDE SEQUENCE [LARGE SCALE GENOMIC DNA]</scope>
    <source>
        <strain evidence="2">1010001458</strain>
    </source>
</reference>
<dbReference type="SUPFAM" id="SSF55961">
    <property type="entry name" value="Bet v1-like"/>
    <property type="match status" value="1"/>
</dbReference>
<proteinExistence type="predicted"/>
<protein>
    <submittedName>
        <fullName evidence="1">Polyketide cyclase</fullName>
    </submittedName>
</protein>
<dbReference type="InterPro" id="IPR023393">
    <property type="entry name" value="START-like_dom_sf"/>
</dbReference>
<evidence type="ECO:0000313" key="1">
    <source>
        <dbReference type="EMBL" id="KZS60346.1"/>
    </source>
</evidence>
<dbReference type="Proteomes" id="UP000077342">
    <property type="component" value="Unassembled WGS sequence"/>
</dbReference>
<keyword evidence="2" id="KW-1185">Reference proteome</keyword>
<dbReference type="Gene3D" id="3.30.530.20">
    <property type="match status" value="1"/>
</dbReference>
<dbReference type="InterPro" id="IPR019587">
    <property type="entry name" value="Polyketide_cyclase/dehydratase"/>
</dbReference>
<dbReference type="AlphaFoldDB" id="A0A163YDR8"/>
<dbReference type="EMBL" id="LWCI01000128">
    <property type="protein sequence ID" value="KZS60346.1"/>
    <property type="molecule type" value="Genomic_DNA"/>
</dbReference>